<evidence type="ECO:0000313" key="2">
    <source>
        <dbReference type="Proteomes" id="UP000037035"/>
    </source>
</evidence>
<accession>A0A0L6V9A5</accession>
<dbReference type="EMBL" id="LAVV01007037">
    <property type="protein sequence ID" value="KNZ57351.1"/>
    <property type="molecule type" value="Genomic_DNA"/>
</dbReference>
<protein>
    <submittedName>
        <fullName evidence="1">Uncharacterized protein</fullName>
    </submittedName>
</protein>
<reference evidence="1 2" key="1">
    <citation type="submission" date="2015-08" db="EMBL/GenBank/DDBJ databases">
        <title>Next Generation Sequencing and Analysis of the Genome of Puccinia sorghi L Schw, the Causal Agent of Maize Common Rust.</title>
        <authorList>
            <person name="Rochi L."/>
            <person name="Burguener G."/>
            <person name="Darino M."/>
            <person name="Turjanski A."/>
            <person name="Kreff E."/>
            <person name="Dieguez M.J."/>
            <person name="Sacco F."/>
        </authorList>
    </citation>
    <scope>NUCLEOTIDE SEQUENCE [LARGE SCALE GENOMIC DNA]</scope>
    <source>
        <strain evidence="1 2">RO10H11247</strain>
    </source>
</reference>
<organism evidence="1 2">
    <name type="scientific">Puccinia sorghi</name>
    <dbReference type="NCBI Taxonomy" id="27349"/>
    <lineage>
        <taxon>Eukaryota</taxon>
        <taxon>Fungi</taxon>
        <taxon>Dikarya</taxon>
        <taxon>Basidiomycota</taxon>
        <taxon>Pucciniomycotina</taxon>
        <taxon>Pucciniomycetes</taxon>
        <taxon>Pucciniales</taxon>
        <taxon>Pucciniaceae</taxon>
        <taxon>Puccinia</taxon>
    </lineage>
</organism>
<proteinExistence type="predicted"/>
<keyword evidence="2" id="KW-1185">Reference proteome</keyword>
<dbReference type="Proteomes" id="UP000037035">
    <property type="component" value="Unassembled WGS sequence"/>
</dbReference>
<comment type="caution">
    <text evidence="1">The sequence shown here is derived from an EMBL/GenBank/DDBJ whole genome shotgun (WGS) entry which is preliminary data.</text>
</comment>
<name>A0A0L6V9A5_9BASI</name>
<sequence length="358" mass="40736">MPLAFVTSFEFHLHYTCIPPSSLPVINVSIRPISQLSICQAYINNTPPMHNIKDLISRILPLVSYSLSPYLCLLYKKVHQMKIKLTITCFNWQNCPGHSPWMHSPRRTRKRGHNPKVYARCKTRWDLLVKQIVKSSCGLADTSQKLKSPKAFPIEDNHYDLPIEFNWPAGPRRQRAGEDGVITIAMRSQLVNKFPLLGTQKYIGVCPIETNTKSTEHHAKFDVKTCQVKYYDSHHTSFLLSEVSPQNYPSFPLAHLSLPRISASLSIFNRMDKCSNQCPNCMGLYNKHKDNFSSRQHYHEAHSMQTQAPLLIPVVNRPLNQKSPSPPPLMPTQTSQINSHTTFLTHKPAPLPPSALGR</sequence>
<dbReference type="VEuPathDB" id="FungiDB:VP01_2180g1"/>
<gene>
    <name evidence="1" type="ORF">VP01_2180g1</name>
</gene>
<evidence type="ECO:0000313" key="1">
    <source>
        <dbReference type="EMBL" id="KNZ57351.1"/>
    </source>
</evidence>
<dbReference type="AlphaFoldDB" id="A0A0L6V9A5"/>